<protein>
    <submittedName>
        <fullName evidence="1">Uncharacterized protein</fullName>
    </submittedName>
</protein>
<dbReference type="EMBL" id="CAJNDS010002832">
    <property type="protein sequence ID" value="CAE7612785.1"/>
    <property type="molecule type" value="Genomic_DNA"/>
</dbReference>
<dbReference type="OrthoDB" id="10589853at2759"/>
<reference evidence="1" key="1">
    <citation type="submission" date="2021-02" db="EMBL/GenBank/DDBJ databases">
        <authorList>
            <person name="Dougan E. K."/>
            <person name="Rhodes N."/>
            <person name="Thang M."/>
            <person name="Chan C."/>
        </authorList>
    </citation>
    <scope>NUCLEOTIDE SEQUENCE</scope>
</reference>
<evidence type="ECO:0000313" key="2">
    <source>
        <dbReference type="Proteomes" id="UP000604046"/>
    </source>
</evidence>
<evidence type="ECO:0000313" key="1">
    <source>
        <dbReference type="EMBL" id="CAE7612785.1"/>
    </source>
</evidence>
<dbReference type="AlphaFoldDB" id="A0A812V1Y3"/>
<dbReference type="Proteomes" id="UP000604046">
    <property type="component" value="Unassembled WGS sequence"/>
</dbReference>
<organism evidence="1 2">
    <name type="scientific">Symbiodinium natans</name>
    <dbReference type="NCBI Taxonomy" id="878477"/>
    <lineage>
        <taxon>Eukaryota</taxon>
        <taxon>Sar</taxon>
        <taxon>Alveolata</taxon>
        <taxon>Dinophyceae</taxon>
        <taxon>Suessiales</taxon>
        <taxon>Symbiodiniaceae</taxon>
        <taxon>Symbiodinium</taxon>
    </lineage>
</organism>
<keyword evidence="2" id="KW-1185">Reference proteome</keyword>
<comment type="caution">
    <text evidence="1">The sequence shown here is derived from an EMBL/GenBank/DDBJ whole genome shotgun (WGS) entry which is preliminary data.</text>
</comment>
<gene>
    <name evidence="1" type="ORF">SNAT2548_LOCUS34847</name>
</gene>
<proteinExistence type="predicted"/>
<sequence length="240" mass="26504">MHEAEDVTFSDYHYLSGEYCPDAENGSAQGQVFLKLGRTEEESFWLVSNDGSSDCDKAWVLRKLDPQDDFSKPSDQYVELHGEIVACFEVDDLVAEVFEHGASLTNYAASVVDDSDTTASTALIVPSCEIPNVTQANTIQKSPDDITNELVEVQGLILDDPATLTEDDFWLHPCQCVPSAWGNHPPVSPDAYDEIPFGSRNVFQAPPFQIAAGAFVCEQATRFAWFAIGESCFLHCPFMF</sequence>
<accession>A0A812V1Y3</accession>
<name>A0A812V1Y3_9DINO</name>